<keyword evidence="3" id="KW-1185">Reference proteome</keyword>
<evidence type="ECO:0000313" key="1">
    <source>
        <dbReference type="EMBL" id="CAF1543682.1"/>
    </source>
</evidence>
<organism evidence="1 3">
    <name type="scientific">Didymodactylos carnosus</name>
    <dbReference type="NCBI Taxonomy" id="1234261"/>
    <lineage>
        <taxon>Eukaryota</taxon>
        <taxon>Metazoa</taxon>
        <taxon>Spiralia</taxon>
        <taxon>Gnathifera</taxon>
        <taxon>Rotifera</taxon>
        <taxon>Eurotatoria</taxon>
        <taxon>Bdelloidea</taxon>
        <taxon>Philodinida</taxon>
        <taxon>Philodinidae</taxon>
        <taxon>Didymodactylos</taxon>
    </lineage>
</organism>
<evidence type="ECO:0000313" key="3">
    <source>
        <dbReference type="Proteomes" id="UP000663829"/>
    </source>
</evidence>
<dbReference type="EMBL" id="CAJNOQ010026177">
    <property type="protein sequence ID" value="CAF1543682.1"/>
    <property type="molecule type" value="Genomic_DNA"/>
</dbReference>
<gene>
    <name evidence="1" type="ORF">GPM918_LOCUS38778</name>
    <name evidence="2" type="ORF">SRO942_LOCUS39623</name>
</gene>
<dbReference type="Proteomes" id="UP000681722">
    <property type="component" value="Unassembled WGS sequence"/>
</dbReference>
<accession>A0A815W5U8</accession>
<sequence length="94" mass="11070">MRDLSKGSAKFLWFQKFKEVVMCISRGSRAKQQMIQFCRQYYHGNEKQLRSIDEFESGYTSDKTILWYTRDTFVTQNVNGKNVAVPVQIFVKST</sequence>
<dbReference type="OrthoDB" id="10064999at2759"/>
<reference evidence="1" key="1">
    <citation type="submission" date="2021-02" db="EMBL/GenBank/DDBJ databases">
        <authorList>
            <person name="Nowell W R."/>
        </authorList>
    </citation>
    <scope>NUCLEOTIDE SEQUENCE</scope>
</reference>
<proteinExistence type="predicted"/>
<name>A0A815W5U8_9BILA</name>
<evidence type="ECO:0000313" key="2">
    <source>
        <dbReference type="EMBL" id="CAF4404169.1"/>
    </source>
</evidence>
<protein>
    <submittedName>
        <fullName evidence="1">Uncharacterized protein</fullName>
    </submittedName>
</protein>
<dbReference type="AlphaFoldDB" id="A0A815W5U8"/>
<comment type="caution">
    <text evidence="1">The sequence shown here is derived from an EMBL/GenBank/DDBJ whole genome shotgun (WGS) entry which is preliminary data.</text>
</comment>
<dbReference type="Proteomes" id="UP000663829">
    <property type="component" value="Unassembled WGS sequence"/>
</dbReference>
<dbReference type="EMBL" id="CAJOBC010091824">
    <property type="protein sequence ID" value="CAF4404169.1"/>
    <property type="molecule type" value="Genomic_DNA"/>
</dbReference>